<gene>
    <name evidence="2" type="ORF">BHQ10_009549</name>
</gene>
<dbReference type="GO" id="GO:0047632">
    <property type="term" value="F:agmatine deiminase activity"/>
    <property type="evidence" value="ECO:0007669"/>
    <property type="project" value="TreeGrafter"/>
</dbReference>
<dbReference type="InterPro" id="IPR007466">
    <property type="entry name" value="Peptidyl-Arg-deiminase_porph"/>
</dbReference>
<evidence type="ECO:0008006" key="4">
    <source>
        <dbReference type="Google" id="ProtNLM"/>
    </source>
</evidence>
<evidence type="ECO:0000256" key="1">
    <source>
        <dbReference type="ARBA" id="ARBA00022801"/>
    </source>
</evidence>
<dbReference type="Gene3D" id="3.75.10.10">
    <property type="entry name" value="L-arginine/glycine Amidinotransferase, Chain A"/>
    <property type="match status" value="1"/>
</dbReference>
<dbReference type="Proteomes" id="UP000249363">
    <property type="component" value="Unassembled WGS sequence"/>
</dbReference>
<evidence type="ECO:0000313" key="3">
    <source>
        <dbReference type="Proteomes" id="UP000249363"/>
    </source>
</evidence>
<dbReference type="AlphaFoldDB" id="A0A364LCM3"/>
<evidence type="ECO:0000313" key="2">
    <source>
        <dbReference type="EMBL" id="RAO73537.1"/>
    </source>
</evidence>
<comment type="caution">
    <text evidence="2">The sequence shown here is derived from an EMBL/GenBank/DDBJ whole genome shotgun (WGS) entry which is preliminary data.</text>
</comment>
<dbReference type="EMBL" id="MIKG01000025">
    <property type="protein sequence ID" value="RAO73537.1"/>
    <property type="molecule type" value="Genomic_DNA"/>
</dbReference>
<reference evidence="2 3" key="1">
    <citation type="journal article" date="2017" name="Biotechnol. Biofuels">
        <title>Differential beta-glucosidase expression as a function of carbon source availability in Talaromyces amestolkiae: a genomic and proteomic approach.</title>
        <authorList>
            <person name="de Eugenio L.I."/>
            <person name="Mendez-Liter J.A."/>
            <person name="Nieto-Dominguez M."/>
            <person name="Alonso L."/>
            <person name="Gil-Munoz J."/>
            <person name="Barriuso J."/>
            <person name="Prieto A."/>
            <person name="Martinez M.J."/>
        </authorList>
    </citation>
    <scope>NUCLEOTIDE SEQUENCE [LARGE SCALE GENOMIC DNA]</scope>
    <source>
        <strain evidence="2 3">CIB</strain>
    </source>
</reference>
<sequence>MVSSRAASLFFRPAEWGRHSRCILAWPGLNNCAFETTASLDAATNEVSNIARTIAKFEPVTLAVGQERLDRARTEFELRSSAQKHEIRICPIPGDDLNLWMRDIAPTFTLNQRRRLSGTDFNFNGWGARHATEATTTLARKLLQNMKVDRIETRITTEGGAIEIDGEGTLLATESSIINENRNPGKSKLEIEQELRRCLGVSKIIWVPGVRNADSTDCHIDALARFARPGVLFISRPVGLKAETVWMEVYEETKEILSNECDARGRNFKIIDMPEPDMALLNLDEKYMKAVMYPSDWSPVATYVNYYLPNGGLLVPKFGDVEADANALDILKNFFQKEREVVQVYINALPLQGGGIHCATQEVPWSAPS</sequence>
<dbReference type="STRING" id="1196081.A0A364LCM3"/>
<name>A0A364LCM3_TALAM</name>
<dbReference type="PANTHER" id="PTHR31377:SF0">
    <property type="entry name" value="AGMATINE DEIMINASE-RELATED"/>
    <property type="match status" value="1"/>
</dbReference>
<organism evidence="2 3">
    <name type="scientific">Talaromyces amestolkiae</name>
    <dbReference type="NCBI Taxonomy" id="1196081"/>
    <lineage>
        <taxon>Eukaryota</taxon>
        <taxon>Fungi</taxon>
        <taxon>Dikarya</taxon>
        <taxon>Ascomycota</taxon>
        <taxon>Pezizomycotina</taxon>
        <taxon>Eurotiomycetes</taxon>
        <taxon>Eurotiomycetidae</taxon>
        <taxon>Eurotiales</taxon>
        <taxon>Trichocomaceae</taxon>
        <taxon>Talaromyces</taxon>
        <taxon>Talaromyces sect. Talaromyces</taxon>
    </lineage>
</organism>
<keyword evidence="1" id="KW-0378">Hydrolase</keyword>
<dbReference type="GeneID" id="63798763"/>
<proteinExistence type="predicted"/>
<accession>A0A364LCM3</accession>
<dbReference type="PANTHER" id="PTHR31377">
    <property type="entry name" value="AGMATINE DEIMINASE-RELATED"/>
    <property type="match status" value="1"/>
</dbReference>
<protein>
    <recommendedName>
        <fullName evidence="4">Agmatine deiminase</fullName>
    </recommendedName>
</protein>
<dbReference type="SUPFAM" id="SSF55909">
    <property type="entry name" value="Pentein"/>
    <property type="match status" value="1"/>
</dbReference>
<dbReference type="OrthoDB" id="544103at2759"/>
<dbReference type="GO" id="GO:0004668">
    <property type="term" value="F:protein-arginine deiminase activity"/>
    <property type="evidence" value="ECO:0007669"/>
    <property type="project" value="InterPro"/>
</dbReference>
<dbReference type="RefSeq" id="XP_040738051.1">
    <property type="nucleotide sequence ID" value="XM_040882476.1"/>
</dbReference>
<keyword evidence="3" id="KW-1185">Reference proteome</keyword>
<dbReference type="Pfam" id="PF04371">
    <property type="entry name" value="PAD_porph"/>
    <property type="match status" value="1"/>
</dbReference>
<dbReference type="GO" id="GO:0009446">
    <property type="term" value="P:putrescine biosynthetic process"/>
    <property type="evidence" value="ECO:0007669"/>
    <property type="project" value="InterPro"/>
</dbReference>